<comment type="caution">
    <text evidence="1">The sequence shown here is derived from an EMBL/GenBank/DDBJ whole genome shotgun (WGS) entry which is preliminary data.</text>
</comment>
<dbReference type="Proteomes" id="UP000887116">
    <property type="component" value="Unassembled WGS sequence"/>
</dbReference>
<evidence type="ECO:0000313" key="2">
    <source>
        <dbReference type="Proteomes" id="UP000887116"/>
    </source>
</evidence>
<dbReference type="OrthoDB" id="5973987at2759"/>
<protein>
    <submittedName>
        <fullName evidence="1">Uncharacterized protein</fullName>
    </submittedName>
</protein>
<gene>
    <name evidence="1" type="ORF">TNCT_623761</name>
</gene>
<dbReference type="AlphaFoldDB" id="A0A8X6KQH4"/>
<proteinExistence type="predicted"/>
<sequence>MISRRKILSRSRDELNVDLGLEEDEDAWFTKERLFRIFVSIYLLSFTHEATAQDGPRPSEPQKVPITTSRNQTPTILSFKDQTNLLYGFYPYNSFASVTWSTRKNFF</sequence>
<reference evidence="1" key="1">
    <citation type="submission" date="2020-07" db="EMBL/GenBank/DDBJ databases">
        <title>Multicomponent nature underlies the extraordinary mechanical properties of spider dragline silk.</title>
        <authorList>
            <person name="Kono N."/>
            <person name="Nakamura H."/>
            <person name="Mori M."/>
            <person name="Yoshida Y."/>
            <person name="Ohtoshi R."/>
            <person name="Malay A.D."/>
            <person name="Moran D.A.P."/>
            <person name="Tomita M."/>
            <person name="Numata K."/>
            <person name="Arakawa K."/>
        </authorList>
    </citation>
    <scope>NUCLEOTIDE SEQUENCE</scope>
</reference>
<accession>A0A8X6KQH4</accession>
<name>A0A8X6KQH4_TRICU</name>
<organism evidence="1 2">
    <name type="scientific">Trichonephila clavata</name>
    <name type="common">Joro spider</name>
    <name type="synonym">Nephila clavata</name>
    <dbReference type="NCBI Taxonomy" id="2740835"/>
    <lineage>
        <taxon>Eukaryota</taxon>
        <taxon>Metazoa</taxon>
        <taxon>Ecdysozoa</taxon>
        <taxon>Arthropoda</taxon>
        <taxon>Chelicerata</taxon>
        <taxon>Arachnida</taxon>
        <taxon>Araneae</taxon>
        <taxon>Araneomorphae</taxon>
        <taxon>Entelegynae</taxon>
        <taxon>Araneoidea</taxon>
        <taxon>Nephilidae</taxon>
        <taxon>Trichonephila</taxon>
    </lineage>
</organism>
<keyword evidence="2" id="KW-1185">Reference proteome</keyword>
<dbReference type="EMBL" id="BMAO01012296">
    <property type="protein sequence ID" value="GFQ80416.1"/>
    <property type="molecule type" value="Genomic_DNA"/>
</dbReference>
<evidence type="ECO:0000313" key="1">
    <source>
        <dbReference type="EMBL" id="GFQ80416.1"/>
    </source>
</evidence>